<gene>
    <name evidence="11" type="ORF">BG04_4316</name>
</gene>
<dbReference type="Pfam" id="PF10099">
    <property type="entry name" value="RskA_C"/>
    <property type="match status" value="1"/>
</dbReference>
<evidence type="ECO:0000256" key="9">
    <source>
        <dbReference type="SAM" id="Phobius"/>
    </source>
</evidence>
<protein>
    <recommendedName>
        <fullName evidence="8">Regulator of SigK</fullName>
    </recommendedName>
    <alternativeName>
        <fullName evidence="7">Sigma-K anti-sigma factor RskA</fullName>
    </alternativeName>
</protein>
<evidence type="ECO:0000313" key="11">
    <source>
        <dbReference type="EMBL" id="AJI21179.1"/>
    </source>
</evidence>
<dbReference type="HOGENOM" id="CLU_075802_0_0_9"/>
<evidence type="ECO:0000256" key="4">
    <source>
        <dbReference type="ARBA" id="ARBA00022692"/>
    </source>
</evidence>
<reference evidence="11 12" key="1">
    <citation type="journal article" date="2015" name="Genome Announc.">
        <title>Complete genome sequences for 35 biothreat assay-relevant bacillus species.</title>
        <authorList>
            <person name="Johnson S.L."/>
            <person name="Daligault H.E."/>
            <person name="Davenport K.W."/>
            <person name="Jaissle J."/>
            <person name="Frey K.G."/>
            <person name="Ladner J.T."/>
            <person name="Broomall S.M."/>
            <person name="Bishop-Lilly K.A."/>
            <person name="Bruce D.C."/>
            <person name="Gibbons H.S."/>
            <person name="Coyne S.R."/>
            <person name="Lo C.C."/>
            <person name="Meincke L."/>
            <person name="Munk A.C."/>
            <person name="Koroleva G.I."/>
            <person name="Rosenzweig C.N."/>
            <person name="Palacios G.F."/>
            <person name="Redden C.L."/>
            <person name="Minogue T.D."/>
            <person name="Chain P.S."/>
        </authorList>
    </citation>
    <scope>NUCLEOTIDE SEQUENCE [LARGE SCALE GENOMIC DNA]</scope>
    <source>
        <strain evidence="12">ATCC 14581 / DSM 32 / JCM 2506 / NBRC 15308 / NCIMB 9376 / NCTC 10342 / NRRL B-14308 / VKM B-512</strain>
    </source>
</reference>
<evidence type="ECO:0000256" key="8">
    <source>
        <dbReference type="ARBA" id="ARBA00030803"/>
    </source>
</evidence>
<keyword evidence="6 9" id="KW-0472">Membrane</keyword>
<keyword evidence="5 9" id="KW-1133">Transmembrane helix</keyword>
<evidence type="ECO:0000256" key="5">
    <source>
        <dbReference type="ARBA" id="ARBA00022989"/>
    </source>
</evidence>
<evidence type="ECO:0000256" key="3">
    <source>
        <dbReference type="ARBA" id="ARBA00022475"/>
    </source>
</evidence>
<dbReference type="PANTHER" id="PTHR37461:SF1">
    <property type="entry name" value="ANTI-SIGMA-K FACTOR RSKA"/>
    <property type="match status" value="1"/>
</dbReference>
<dbReference type="GO" id="GO:0005886">
    <property type="term" value="C:plasma membrane"/>
    <property type="evidence" value="ECO:0007669"/>
    <property type="project" value="UniProtKB-SubCell"/>
</dbReference>
<evidence type="ECO:0000256" key="7">
    <source>
        <dbReference type="ARBA" id="ARBA00029829"/>
    </source>
</evidence>
<feature type="domain" description="Anti-sigma K factor RskA C-terminal" evidence="10">
    <location>
        <begin position="103"/>
        <end position="243"/>
    </location>
</feature>
<dbReference type="RefSeq" id="WP_034652704.1">
    <property type="nucleotide sequence ID" value="NZ_BCVB01000005.1"/>
</dbReference>
<keyword evidence="4 9" id="KW-0812">Transmembrane</keyword>
<keyword evidence="3" id="KW-1003">Cell membrane</keyword>
<dbReference type="InterPro" id="IPR051474">
    <property type="entry name" value="Anti-sigma-K/W_factor"/>
</dbReference>
<dbReference type="GeneID" id="93642326"/>
<name>A0A0B6AMV7_PRIM2</name>
<comment type="subcellular location">
    <subcellularLocation>
        <location evidence="2">Cell membrane</location>
    </subcellularLocation>
    <subcellularLocation>
        <location evidence="1">Membrane</location>
        <topology evidence="1">Single-pass membrane protein</topology>
    </subcellularLocation>
</comment>
<dbReference type="InterPro" id="IPR041916">
    <property type="entry name" value="Anti_sigma_zinc_sf"/>
</dbReference>
<evidence type="ECO:0000313" key="12">
    <source>
        <dbReference type="Proteomes" id="UP000031829"/>
    </source>
</evidence>
<proteinExistence type="predicted"/>
<evidence type="ECO:0000259" key="10">
    <source>
        <dbReference type="Pfam" id="PF10099"/>
    </source>
</evidence>
<organism evidence="11 12">
    <name type="scientific">Priestia megaterium (strain ATCC 14581 / DSM 32 / CCUG 1817 / JCM 2506 / NBRC 15308 / NCIMB 9376 / NCTC 10342 / NRRL B-14308 / VKM B-512 / Ford 19)</name>
    <name type="common">Bacillus megaterium</name>
    <dbReference type="NCBI Taxonomy" id="1348623"/>
    <lineage>
        <taxon>Bacteria</taxon>
        <taxon>Bacillati</taxon>
        <taxon>Bacillota</taxon>
        <taxon>Bacilli</taxon>
        <taxon>Bacillales</taxon>
        <taxon>Bacillaceae</taxon>
        <taxon>Priestia</taxon>
    </lineage>
</organism>
<dbReference type="Proteomes" id="UP000031829">
    <property type="component" value="Chromosome"/>
</dbReference>
<evidence type="ECO:0000256" key="2">
    <source>
        <dbReference type="ARBA" id="ARBA00004236"/>
    </source>
</evidence>
<dbReference type="InterPro" id="IPR018764">
    <property type="entry name" value="RskA_C"/>
</dbReference>
<dbReference type="AlphaFoldDB" id="A0A0B6AMV7"/>
<feature type="transmembrane region" description="Helical" evidence="9">
    <location>
        <begin position="100"/>
        <end position="120"/>
    </location>
</feature>
<sequence length="253" mass="27994">MSMCNKLIDYYNDQLTSHEKKEFEMHLKNCQSCQEELRELEEVLGDLTYLTPEQSPPPEMKQRILANVFEEEQGETKREPIALKNEKQHAASKKSNKKSIIIGLAAALLLSLAGNSYFLLKDGDKGKQEPNVSVAPQNEPLTSEKTIKLQAEPNVSGEATASLTKKGGNLNVVIQANNLKNVKGNEVYQVWLIKGDKPHPAGAFVTDKNGNGTVVYTMSQKEQTEKWDVMAITLEPNANNKTPKGNIVLSSAL</sequence>
<dbReference type="PANTHER" id="PTHR37461">
    <property type="entry name" value="ANTI-SIGMA-K FACTOR RSKA"/>
    <property type="match status" value="1"/>
</dbReference>
<dbReference type="EMBL" id="CP009920">
    <property type="protein sequence ID" value="AJI21179.1"/>
    <property type="molecule type" value="Genomic_DNA"/>
</dbReference>
<accession>A0A0B6AMV7</accession>
<evidence type="ECO:0000256" key="1">
    <source>
        <dbReference type="ARBA" id="ARBA00004167"/>
    </source>
</evidence>
<dbReference type="GO" id="GO:0016989">
    <property type="term" value="F:sigma factor antagonist activity"/>
    <property type="evidence" value="ECO:0007669"/>
    <property type="project" value="TreeGrafter"/>
</dbReference>
<dbReference type="KEGG" id="bmeg:BG04_4316"/>
<dbReference type="Gene3D" id="1.10.10.1320">
    <property type="entry name" value="Anti-sigma factor, zinc-finger domain"/>
    <property type="match status" value="1"/>
</dbReference>
<dbReference type="GO" id="GO:0006417">
    <property type="term" value="P:regulation of translation"/>
    <property type="evidence" value="ECO:0007669"/>
    <property type="project" value="TreeGrafter"/>
</dbReference>
<evidence type="ECO:0000256" key="6">
    <source>
        <dbReference type="ARBA" id="ARBA00023136"/>
    </source>
</evidence>